<accession>A0A2N9AKK5</accession>
<gene>
    <name evidence="2" type="ORF">TK0001_1294</name>
</gene>
<name>A0A2N9AKK5_METEX</name>
<evidence type="ECO:0000313" key="2">
    <source>
        <dbReference type="EMBL" id="SOR27896.1"/>
    </source>
</evidence>
<evidence type="ECO:0000313" key="3">
    <source>
        <dbReference type="Proteomes" id="UP000233769"/>
    </source>
</evidence>
<dbReference type="EMBL" id="LT962688">
    <property type="protein sequence ID" value="SOR27896.1"/>
    <property type="molecule type" value="Genomic_DNA"/>
</dbReference>
<evidence type="ECO:0000256" key="1">
    <source>
        <dbReference type="SAM" id="MobiDB-lite"/>
    </source>
</evidence>
<dbReference type="Proteomes" id="UP000233769">
    <property type="component" value="Chromosome tk0001"/>
</dbReference>
<sequence length="61" mass="6969">MLAFSRRDPYKPFHPRQAQGRAPLAPQEASPRADIPSRDGTAPLINGFRIGHVRNRRHRRA</sequence>
<feature type="compositionally biased region" description="Basic residues" evidence="1">
    <location>
        <begin position="51"/>
        <end position="61"/>
    </location>
</feature>
<feature type="region of interest" description="Disordered" evidence="1">
    <location>
        <begin position="1"/>
        <end position="61"/>
    </location>
</feature>
<reference evidence="3" key="1">
    <citation type="submission" date="2017-10" db="EMBL/GenBank/DDBJ databases">
        <authorList>
            <person name="Regsiter A."/>
            <person name="William W."/>
        </authorList>
    </citation>
    <scope>NUCLEOTIDE SEQUENCE [LARGE SCALE GENOMIC DNA]</scope>
</reference>
<organism evidence="2 3">
    <name type="scientific">Methylorubrum extorquens</name>
    <name type="common">Methylobacterium dichloromethanicum</name>
    <name type="synonym">Methylobacterium extorquens</name>
    <dbReference type="NCBI Taxonomy" id="408"/>
    <lineage>
        <taxon>Bacteria</taxon>
        <taxon>Pseudomonadati</taxon>
        <taxon>Pseudomonadota</taxon>
        <taxon>Alphaproteobacteria</taxon>
        <taxon>Hyphomicrobiales</taxon>
        <taxon>Methylobacteriaceae</taxon>
        <taxon>Methylorubrum</taxon>
    </lineage>
</organism>
<dbReference type="AlphaFoldDB" id="A0A2N9AKK5"/>
<protein>
    <submittedName>
        <fullName evidence="2">Uncharacterized protein</fullName>
    </submittedName>
</protein>
<feature type="compositionally biased region" description="Basic and acidic residues" evidence="1">
    <location>
        <begin position="1"/>
        <end position="11"/>
    </location>
</feature>
<proteinExistence type="predicted"/>